<evidence type="ECO:0000256" key="1">
    <source>
        <dbReference type="SAM" id="MobiDB-lite"/>
    </source>
</evidence>
<evidence type="ECO:0000313" key="2">
    <source>
        <dbReference type="EnsemblPlants" id="AET2Gv20499700.2"/>
    </source>
</evidence>
<reference evidence="2" key="5">
    <citation type="journal article" date="2021" name="G3 (Bethesda)">
        <title>Aegilops tauschii genome assembly Aet v5.0 features greater sequence contiguity and improved annotation.</title>
        <authorList>
            <person name="Wang L."/>
            <person name="Zhu T."/>
            <person name="Rodriguez J.C."/>
            <person name="Deal K.R."/>
            <person name="Dubcovsky J."/>
            <person name="McGuire P.E."/>
            <person name="Lux T."/>
            <person name="Spannagl M."/>
            <person name="Mayer K.F.X."/>
            <person name="Baldrich P."/>
            <person name="Meyers B.C."/>
            <person name="Huo N."/>
            <person name="Gu Y.Q."/>
            <person name="Zhou H."/>
            <person name="Devos K.M."/>
            <person name="Bennetzen J.L."/>
            <person name="Unver T."/>
            <person name="Budak H."/>
            <person name="Gulick P.J."/>
            <person name="Galiba G."/>
            <person name="Kalapos B."/>
            <person name="Nelson D.R."/>
            <person name="Li P."/>
            <person name="You F.M."/>
            <person name="Luo M.C."/>
            <person name="Dvorak J."/>
        </authorList>
    </citation>
    <scope>NUCLEOTIDE SEQUENCE [LARGE SCALE GENOMIC DNA]</scope>
    <source>
        <strain evidence="2">cv. AL8/78</strain>
    </source>
</reference>
<reference evidence="3" key="1">
    <citation type="journal article" date="2014" name="Science">
        <title>Ancient hybridizations among the ancestral genomes of bread wheat.</title>
        <authorList>
            <consortium name="International Wheat Genome Sequencing Consortium,"/>
            <person name="Marcussen T."/>
            <person name="Sandve S.R."/>
            <person name="Heier L."/>
            <person name="Spannagl M."/>
            <person name="Pfeifer M."/>
            <person name="Jakobsen K.S."/>
            <person name="Wulff B.B."/>
            <person name="Steuernagel B."/>
            <person name="Mayer K.F."/>
            <person name="Olsen O.A."/>
        </authorList>
    </citation>
    <scope>NUCLEOTIDE SEQUENCE [LARGE SCALE GENOMIC DNA]</scope>
    <source>
        <strain evidence="3">cv. AL8/78</strain>
    </source>
</reference>
<sequence>MTSGLVSRSRWLGQPWPRAGGFGQSAPRFQSQSASSHSRISAVIQTLAPFFLDPQSPHAPASSIPPPRVTTASALQPRRLLLFRLHHASPSTSPSFSSLSMRPSSTPGSRSGAG</sequence>
<dbReference type="EnsemblPlants" id="AET2Gv20499700.2">
    <property type="protein sequence ID" value="AET2Gv20499700.2"/>
    <property type="gene ID" value="AET2Gv20499700"/>
</dbReference>
<dbReference type="Gramene" id="AET2Gv20499700.2">
    <property type="protein sequence ID" value="AET2Gv20499700.2"/>
    <property type="gene ID" value="AET2Gv20499700"/>
</dbReference>
<dbReference type="AlphaFoldDB" id="A0A453BGP5"/>
<name>A0A453BGP5_AEGTS</name>
<accession>A0A453BGP5</accession>
<keyword evidence="3" id="KW-1185">Reference proteome</keyword>
<evidence type="ECO:0000313" key="3">
    <source>
        <dbReference type="Proteomes" id="UP000015105"/>
    </source>
</evidence>
<organism evidence="2 3">
    <name type="scientific">Aegilops tauschii subsp. strangulata</name>
    <name type="common">Goatgrass</name>
    <dbReference type="NCBI Taxonomy" id="200361"/>
    <lineage>
        <taxon>Eukaryota</taxon>
        <taxon>Viridiplantae</taxon>
        <taxon>Streptophyta</taxon>
        <taxon>Embryophyta</taxon>
        <taxon>Tracheophyta</taxon>
        <taxon>Spermatophyta</taxon>
        <taxon>Magnoliopsida</taxon>
        <taxon>Liliopsida</taxon>
        <taxon>Poales</taxon>
        <taxon>Poaceae</taxon>
        <taxon>BOP clade</taxon>
        <taxon>Pooideae</taxon>
        <taxon>Triticodae</taxon>
        <taxon>Triticeae</taxon>
        <taxon>Triticinae</taxon>
        <taxon>Aegilops</taxon>
    </lineage>
</organism>
<protein>
    <submittedName>
        <fullName evidence="2">Uncharacterized protein</fullName>
    </submittedName>
</protein>
<feature type="region of interest" description="Disordered" evidence="1">
    <location>
        <begin position="1"/>
        <end position="37"/>
    </location>
</feature>
<proteinExistence type="predicted"/>
<feature type="region of interest" description="Disordered" evidence="1">
    <location>
        <begin position="89"/>
        <end position="114"/>
    </location>
</feature>
<reference evidence="2" key="4">
    <citation type="submission" date="2019-03" db="UniProtKB">
        <authorList>
            <consortium name="EnsemblPlants"/>
        </authorList>
    </citation>
    <scope>IDENTIFICATION</scope>
</reference>
<dbReference type="Proteomes" id="UP000015105">
    <property type="component" value="Chromosome 2D"/>
</dbReference>
<reference evidence="2" key="3">
    <citation type="journal article" date="2017" name="Nature">
        <title>Genome sequence of the progenitor of the wheat D genome Aegilops tauschii.</title>
        <authorList>
            <person name="Luo M.C."/>
            <person name="Gu Y.Q."/>
            <person name="Puiu D."/>
            <person name="Wang H."/>
            <person name="Twardziok S.O."/>
            <person name="Deal K.R."/>
            <person name="Huo N."/>
            <person name="Zhu T."/>
            <person name="Wang L."/>
            <person name="Wang Y."/>
            <person name="McGuire P.E."/>
            <person name="Liu S."/>
            <person name="Long H."/>
            <person name="Ramasamy R.K."/>
            <person name="Rodriguez J.C."/>
            <person name="Van S.L."/>
            <person name="Yuan L."/>
            <person name="Wang Z."/>
            <person name="Xia Z."/>
            <person name="Xiao L."/>
            <person name="Anderson O.D."/>
            <person name="Ouyang S."/>
            <person name="Liang Y."/>
            <person name="Zimin A.V."/>
            <person name="Pertea G."/>
            <person name="Qi P."/>
            <person name="Bennetzen J.L."/>
            <person name="Dai X."/>
            <person name="Dawson M.W."/>
            <person name="Muller H.G."/>
            <person name="Kugler K."/>
            <person name="Rivarola-Duarte L."/>
            <person name="Spannagl M."/>
            <person name="Mayer K.F.X."/>
            <person name="Lu F.H."/>
            <person name="Bevan M.W."/>
            <person name="Leroy P."/>
            <person name="Li P."/>
            <person name="You F.M."/>
            <person name="Sun Q."/>
            <person name="Liu Z."/>
            <person name="Lyons E."/>
            <person name="Wicker T."/>
            <person name="Salzberg S.L."/>
            <person name="Devos K.M."/>
            <person name="Dvorak J."/>
        </authorList>
    </citation>
    <scope>NUCLEOTIDE SEQUENCE [LARGE SCALE GENOMIC DNA]</scope>
    <source>
        <strain evidence="2">cv. AL8/78</strain>
    </source>
</reference>
<reference evidence="3" key="2">
    <citation type="journal article" date="2017" name="Nat. Plants">
        <title>The Aegilops tauschii genome reveals multiple impacts of transposons.</title>
        <authorList>
            <person name="Zhao G."/>
            <person name="Zou C."/>
            <person name="Li K."/>
            <person name="Wang K."/>
            <person name="Li T."/>
            <person name="Gao L."/>
            <person name="Zhang X."/>
            <person name="Wang H."/>
            <person name="Yang Z."/>
            <person name="Liu X."/>
            <person name="Jiang W."/>
            <person name="Mao L."/>
            <person name="Kong X."/>
            <person name="Jiao Y."/>
            <person name="Jia J."/>
        </authorList>
    </citation>
    <scope>NUCLEOTIDE SEQUENCE [LARGE SCALE GENOMIC DNA]</scope>
    <source>
        <strain evidence="3">cv. AL8/78</strain>
    </source>
</reference>